<dbReference type="AlphaFoldDB" id="A0AAW1R3E7"/>
<evidence type="ECO:0000256" key="3">
    <source>
        <dbReference type="ARBA" id="ARBA00022475"/>
    </source>
</evidence>
<reference evidence="8 9" key="1">
    <citation type="journal article" date="2024" name="Nat. Commun.">
        <title>Phylogenomics reveals the evolutionary origins of lichenization in chlorophyte algae.</title>
        <authorList>
            <person name="Puginier C."/>
            <person name="Libourel C."/>
            <person name="Otte J."/>
            <person name="Skaloud P."/>
            <person name="Haon M."/>
            <person name="Grisel S."/>
            <person name="Petersen M."/>
            <person name="Berrin J.G."/>
            <person name="Delaux P.M."/>
            <person name="Dal Grande F."/>
            <person name="Keller J."/>
        </authorList>
    </citation>
    <scope>NUCLEOTIDE SEQUENCE [LARGE SCALE GENOMIC DNA]</scope>
    <source>
        <strain evidence="8 9">SAG 245.80</strain>
    </source>
</reference>
<dbReference type="Proteomes" id="UP001445335">
    <property type="component" value="Unassembled WGS sequence"/>
</dbReference>
<feature type="transmembrane region" description="Helical" evidence="7">
    <location>
        <begin position="40"/>
        <end position="60"/>
    </location>
</feature>
<gene>
    <name evidence="8" type="ORF">WJX81_003675</name>
</gene>
<dbReference type="InterPro" id="IPR002781">
    <property type="entry name" value="TM_pro_TauE-like"/>
</dbReference>
<feature type="transmembrane region" description="Helical" evidence="7">
    <location>
        <begin position="12"/>
        <end position="34"/>
    </location>
</feature>
<feature type="transmembrane region" description="Helical" evidence="7">
    <location>
        <begin position="98"/>
        <end position="116"/>
    </location>
</feature>
<dbReference type="InterPro" id="IPR052017">
    <property type="entry name" value="TSUP"/>
</dbReference>
<sequence length="348" mass="36270">MGVGEFLGNIVRGVTGFGSAVVLVSVWIIATTLGINAGPFVKVIFADSLAGLFNAVPLLLATKPWYYSSWRLVFTIIGFQALGAPIGAYLVIHLEPHKTQLCIAVALTVVFFLMAFKPAKLVKQWRAKHAPDKSSEDGGGRAADPLLTPTSARQARTFGHGGAATFVGADAAHCAAVEDPSTKADELRQGADAGGSAGAGEDSLARLASAQLQDRQARGWRVSTPLLIGVGATAATCSGCLSALAGIGGPPIILMYELLRVPQAVVRATSTTTNLVSIKFLTYLAMGAATWDDLPLYLVAITCSVTGLQAGAWLAGRLNREAFSRMLLGILLLSTCLLYASAFGLTGH</sequence>
<feature type="transmembrane region" description="Helical" evidence="7">
    <location>
        <begin position="294"/>
        <end position="315"/>
    </location>
</feature>
<keyword evidence="4 7" id="KW-0812">Transmembrane</keyword>
<accession>A0AAW1R3E7</accession>
<evidence type="ECO:0000256" key="7">
    <source>
        <dbReference type="SAM" id="Phobius"/>
    </source>
</evidence>
<dbReference type="Pfam" id="PF01925">
    <property type="entry name" value="TauE"/>
    <property type="match status" value="2"/>
</dbReference>
<evidence type="ECO:0008006" key="10">
    <source>
        <dbReference type="Google" id="ProtNLM"/>
    </source>
</evidence>
<feature type="transmembrane region" description="Helical" evidence="7">
    <location>
        <begin position="327"/>
        <end position="345"/>
    </location>
</feature>
<comment type="subcellular location">
    <subcellularLocation>
        <location evidence="1">Cell membrane</location>
        <topology evidence="1">Multi-pass membrane protein</topology>
    </subcellularLocation>
</comment>
<keyword evidence="3" id="KW-1003">Cell membrane</keyword>
<dbReference type="PANTHER" id="PTHR30269:SF38">
    <property type="entry name" value="SULFITE EXPORTER TAUE_SAFE"/>
    <property type="match status" value="1"/>
</dbReference>
<evidence type="ECO:0000256" key="2">
    <source>
        <dbReference type="ARBA" id="ARBA00022448"/>
    </source>
</evidence>
<evidence type="ECO:0000256" key="1">
    <source>
        <dbReference type="ARBA" id="ARBA00004651"/>
    </source>
</evidence>
<name>A0AAW1R3E7_9CHLO</name>
<evidence type="ECO:0000313" key="9">
    <source>
        <dbReference type="Proteomes" id="UP001445335"/>
    </source>
</evidence>
<evidence type="ECO:0000313" key="8">
    <source>
        <dbReference type="EMBL" id="KAK9828095.1"/>
    </source>
</evidence>
<dbReference type="EMBL" id="JALJOU010000052">
    <property type="protein sequence ID" value="KAK9828095.1"/>
    <property type="molecule type" value="Genomic_DNA"/>
</dbReference>
<protein>
    <recommendedName>
        <fullName evidence="10">Membrane transporter protein</fullName>
    </recommendedName>
</protein>
<keyword evidence="9" id="KW-1185">Reference proteome</keyword>
<evidence type="ECO:0000256" key="5">
    <source>
        <dbReference type="ARBA" id="ARBA00022989"/>
    </source>
</evidence>
<evidence type="ECO:0000256" key="4">
    <source>
        <dbReference type="ARBA" id="ARBA00022692"/>
    </source>
</evidence>
<dbReference type="GO" id="GO:0005886">
    <property type="term" value="C:plasma membrane"/>
    <property type="evidence" value="ECO:0007669"/>
    <property type="project" value="UniProtKB-SubCell"/>
</dbReference>
<proteinExistence type="predicted"/>
<feature type="transmembrane region" description="Helical" evidence="7">
    <location>
        <begin position="225"/>
        <end position="247"/>
    </location>
</feature>
<feature type="transmembrane region" description="Helical" evidence="7">
    <location>
        <begin position="72"/>
        <end position="92"/>
    </location>
</feature>
<organism evidence="8 9">
    <name type="scientific">Elliptochloris bilobata</name>
    <dbReference type="NCBI Taxonomy" id="381761"/>
    <lineage>
        <taxon>Eukaryota</taxon>
        <taxon>Viridiplantae</taxon>
        <taxon>Chlorophyta</taxon>
        <taxon>core chlorophytes</taxon>
        <taxon>Trebouxiophyceae</taxon>
        <taxon>Trebouxiophyceae incertae sedis</taxon>
        <taxon>Elliptochloris clade</taxon>
        <taxon>Elliptochloris</taxon>
    </lineage>
</organism>
<keyword evidence="2" id="KW-0813">Transport</keyword>
<evidence type="ECO:0000256" key="6">
    <source>
        <dbReference type="ARBA" id="ARBA00023136"/>
    </source>
</evidence>
<keyword evidence="5 7" id="KW-1133">Transmembrane helix</keyword>
<dbReference type="PANTHER" id="PTHR30269">
    <property type="entry name" value="TRANSMEMBRANE PROTEIN YFCA"/>
    <property type="match status" value="1"/>
</dbReference>
<keyword evidence="6 7" id="KW-0472">Membrane</keyword>
<comment type="caution">
    <text evidence="8">The sequence shown here is derived from an EMBL/GenBank/DDBJ whole genome shotgun (WGS) entry which is preliminary data.</text>
</comment>